<reference evidence="1 2" key="1">
    <citation type="submission" date="2016-11" db="EMBL/GenBank/DDBJ databases">
        <authorList>
            <person name="Jaros S."/>
            <person name="Januszkiewicz K."/>
            <person name="Wedrychowicz H."/>
        </authorList>
    </citation>
    <scope>NUCLEOTIDE SEQUENCE [LARGE SCALE GENOMIC DNA]</scope>
    <source>
        <strain evidence="1 2">DSM 13106</strain>
    </source>
</reference>
<evidence type="ECO:0000313" key="2">
    <source>
        <dbReference type="Proteomes" id="UP000184389"/>
    </source>
</evidence>
<keyword evidence="2" id="KW-1185">Reference proteome</keyword>
<dbReference type="RefSeq" id="WP_072745380.1">
    <property type="nucleotide sequence ID" value="NZ_FQXR01000021.1"/>
</dbReference>
<dbReference type="EMBL" id="FQXR01000021">
    <property type="protein sequence ID" value="SHI19620.1"/>
    <property type="molecule type" value="Genomic_DNA"/>
</dbReference>
<sequence length="85" mass="10012">MTKNEIKKYILEVLENRFNIPKDKLDTKYLKLPLTGKHFKLSGYELGELIFEIEKFTNKKLDLNSLAMYELAFIDRIACLYSCDS</sequence>
<proteinExistence type="predicted"/>
<evidence type="ECO:0000313" key="1">
    <source>
        <dbReference type="EMBL" id="SHI19620.1"/>
    </source>
</evidence>
<protein>
    <recommendedName>
        <fullName evidence="3">Acyl carrier protein</fullName>
    </recommendedName>
</protein>
<dbReference type="Proteomes" id="UP000184389">
    <property type="component" value="Unassembled WGS sequence"/>
</dbReference>
<dbReference type="AlphaFoldDB" id="A0A1M5Z5Y9"/>
<dbReference type="STRING" id="1123281.SAMN02745180_02780"/>
<gene>
    <name evidence="1" type="ORF">SAMN02745180_02780</name>
</gene>
<evidence type="ECO:0008006" key="3">
    <source>
        <dbReference type="Google" id="ProtNLM"/>
    </source>
</evidence>
<accession>A0A1M5Z5Y9</accession>
<dbReference type="OrthoDB" id="9992769at2"/>
<name>A0A1M5Z5Y9_9FIRM</name>
<organism evidence="1 2">
    <name type="scientific">Sporanaerobacter acetigenes DSM 13106</name>
    <dbReference type="NCBI Taxonomy" id="1123281"/>
    <lineage>
        <taxon>Bacteria</taxon>
        <taxon>Bacillati</taxon>
        <taxon>Bacillota</taxon>
        <taxon>Tissierellia</taxon>
        <taxon>Tissierellales</taxon>
        <taxon>Sporanaerobacteraceae</taxon>
        <taxon>Sporanaerobacter</taxon>
    </lineage>
</organism>